<name>A0A644U246_9ZZZZ</name>
<accession>A0A644U246</accession>
<comment type="caution">
    <text evidence="1">The sequence shown here is derived from an EMBL/GenBank/DDBJ whole genome shotgun (WGS) entry which is preliminary data.</text>
</comment>
<reference evidence="1" key="1">
    <citation type="submission" date="2019-08" db="EMBL/GenBank/DDBJ databases">
        <authorList>
            <person name="Kucharzyk K."/>
            <person name="Murdoch R.W."/>
            <person name="Higgins S."/>
            <person name="Loffler F."/>
        </authorList>
    </citation>
    <scope>NUCLEOTIDE SEQUENCE</scope>
</reference>
<organism evidence="1">
    <name type="scientific">bioreactor metagenome</name>
    <dbReference type="NCBI Taxonomy" id="1076179"/>
    <lineage>
        <taxon>unclassified sequences</taxon>
        <taxon>metagenomes</taxon>
        <taxon>ecological metagenomes</taxon>
    </lineage>
</organism>
<dbReference type="EMBL" id="VSSQ01000072">
    <property type="protein sequence ID" value="MPL73333.1"/>
    <property type="molecule type" value="Genomic_DNA"/>
</dbReference>
<gene>
    <name evidence="1" type="ORF">SDC9_19132</name>
</gene>
<evidence type="ECO:0000313" key="1">
    <source>
        <dbReference type="EMBL" id="MPL73333.1"/>
    </source>
</evidence>
<dbReference type="AlphaFoldDB" id="A0A644U246"/>
<protein>
    <submittedName>
        <fullName evidence="1">Uncharacterized protein</fullName>
    </submittedName>
</protein>
<sequence>MKRIFLYIIVSLIAVGGFSQNVIDLDNQKITDFTNKLIKLPFSERDVIVKACEVFEKDFANDPYVADWAFQVLYYYHEISCEDKTNTLHKTFSDKEIRGYFHKDIWVLPSLKSNIASFITEYAKWGYRISSDEDTSYAMEVDSTYLIKRLSKYLSPDYAYYFTNYVADLSAAPYWHSTLNVPISEIMRRVQWRDLLLDRNPDFVRNDLVTREIERLLFAVTKGLEHTPIYGQNEDELKVHDPREGFDFTKIANESEIILPQYKDAIQAYYRTYPQTTWGLYLTEFMHRLALNKYRFSNEIDEFVLEKLFPSNRKNIDPLLKYKDMLIDNLMD</sequence>
<proteinExistence type="predicted"/>